<dbReference type="PANTHER" id="PTHR34310">
    <property type="entry name" value="DUF427 DOMAIN PROTEIN (AFU_ORTHOLOGUE AFUA_3G02220)"/>
    <property type="match status" value="1"/>
</dbReference>
<dbReference type="InterPro" id="IPR038694">
    <property type="entry name" value="DUF427_sf"/>
</dbReference>
<gene>
    <name evidence="2" type="ORF">SAMN05421642_104165</name>
</gene>
<evidence type="ECO:0000259" key="1">
    <source>
        <dbReference type="Pfam" id="PF04248"/>
    </source>
</evidence>
<sequence length="255" mass="28410">MALAGHTNARRTTAANGTVSIEPNPRRIRAYFAGEVVVDTTESVYLFEDGHLPAYYIPWSDVRTAFLVPSDTSTVCPRKGTAEYRSIAVGDQQSTDALWTYPQPLDDALDLSGYVSFYWDRVDAWFEEDEQVFVHPRDPYVRVDVLASSRHVEVFVGDVLVAETHRPKILFETGLPPRYYVPRIDVKNWLFTDSATTTACPYKGTASYVSLKGGPADVAWFYPQTTPAASGIEDHLSFYPDRGTRVLVDGVELGG</sequence>
<dbReference type="OrthoDB" id="285364at2"/>
<proteinExistence type="predicted"/>
<dbReference type="AlphaFoldDB" id="A0A239GD45"/>
<name>A0A239GD45_9NOCA</name>
<accession>A0A239GD45</accession>
<evidence type="ECO:0000313" key="2">
    <source>
        <dbReference type="EMBL" id="SNS66718.1"/>
    </source>
</evidence>
<dbReference type="InterPro" id="IPR007361">
    <property type="entry name" value="DUF427"/>
</dbReference>
<organism evidence="2 3">
    <name type="scientific">Rhodococcoides kyotonense</name>
    <dbReference type="NCBI Taxonomy" id="398843"/>
    <lineage>
        <taxon>Bacteria</taxon>
        <taxon>Bacillati</taxon>
        <taxon>Actinomycetota</taxon>
        <taxon>Actinomycetes</taxon>
        <taxon>Mycobacteriales</taxon>
        <taxon>Nocardiaceae</taxon>
        <taxon>Rhodococcoides</taxon>
    </lineage>
</organism>
<dbReference type="PANTHER" id="PTHR34310:SF9">
    <property type="entry name" value="BLR5716 PROTEIN"/>
    <property type="match status" value="1"/>
</dbReference>
<dbReference type="Pfam" id="PF04248">
    <property type="entry name" value="NTP_transf_9"/>
    <property type="match status" value="2"/>
</dbReference>
<protein>
    <submittedName>
        <fullName evidence="2">Uncharacterized conserved protein, DUF427 family</fullName>
    </submittedName>
</protein>
<dbReference type="Proteomes" id="UP000198327">
    <property type="component" value="Unassembled WGS sequence"/>
</dbReference>
<dbReference type="Gene3D" id="2.170.150.40">
    <property type="entry name" value="Domain of unknown function (DUF427)"/>
    <property type="match status" value="2"/>
</dbReference>
<keyword evidence="3" id="KW-1185">Reference proteome</keyword>
<dbReference type="EMBL" id="FZOW01000004">
    <property type="protein sequence ID" value="SNS66718.1"/>
    <property type="molecule type" value="Genomic_DNA"/>
</dbReference>
<reference evidence="3" key="1">
    <citation type="submission" date="2017-06" db="EMBL/GenBank/DDBJ databases">
        <authorList>
            <person name="Varghese N."/>
            <person name="Submissions S."/>
        </authorList>
    </citation>
    <scope>NUCLEOTIDE SEQUENCE [LARGE SCALE GENOMIC DNA]</scope>
    <source>
        <strain evidence="3">JCM 23211</strain>
    </source>
</reference>
<evidence type="ECO:0000313" key="3">
    <source>
        <dbReference type="Proteomes" id="UP000198327"/>
    </source>
</evidence>
<feature type="domain" description="DUF427" evidence="1">
    <location>
        <begin position="28"/>
        <end position="120"/>
    </location>
</feature>
<feature type="domain" description="DUF427" evidence="1">
    <location>
        <begin position="152"/>
        <end position="241"/>
    </location>
</feature>
<dbReference type="RefSeq" id="WP_089245063.1">
    <property type="nucleotide sequence ID" value="NZ_FZOW01000004.1"/>
</dbReference>